<dbReference type="Proteomes" id="UP001054837">
    <property type="component" value="Unassembled WGS sequence"/>
</dbReference>
<dbReference type="AlphaFoldDB" id="A0AAV4WHI1"/>
<keyword evidence="3" id="KW-1185">Reference proteome</keyword>
<evidence type="ECO:0000256" key="1">
    <source>
        <dbReference type="SAM" id="MobiDB-lite"/>
    </source>
</evidence>
<feature type="compositionally biased region" description="Polar residues" evidence="1">
    <location>
        <begin position="104"/>
        <end position="127"/>
    </location>
</feature>
<feature type="compositionally biased region" description="Basic and acidic residues" evidence="1">
    <location>
        <begin position="86"/>
        <end position="103"/>
    </location>
</feature>
<feature type="region of interest" description="Disordered" evidence="1">
    <location>
        <begin position="84"/>
        <end position="144"/>
    </location>
</feature>
<comment type="caution">
    <text evidence="2">The sequence shown here is derived from an EMBL/GenBank/DDBJ whole genome shotgun (WGS) entry which is preliminary data.</text>
</comment>
<dbReference type="EMBL" id="BPLQ01014688">
    <property type="protein sequence ID" value="GIY82112.1"/>
    <property type="molecule type" value="Genomic_DNA"/>
</dbReference>
<sequence length="144" mass="16523">MNKTKQKKSNWYLLQHKLSEREFFHSRPQQVPGVNDLCSCVRDELLNQGEQCVARNLPFDCMWNFIVGVKSSHIKDHLLISPATSHIHEKPTPQPHTESDTPQKLKTSWVKENSMNMGLSDPAQQFHKTWGLHSPHLGSASENK</sequence>
<evidence type="ECO:0000313" key="2">
    <source>
        <dbReference type="EMBL" id="GIY82112.1"/>
    </source>
</evidence>
<name>A0AAV4WHI1_9ARAC</name>
<organism evidence="2 3">
    <name type="scientific">Caerostris darwini</name>
    <dbReference type="NCBI Taxonomy" id="1538125"/>
    <lineage>
        <taxon>Eukaryota</taxon>
        <taxon>Metazoa</taxon>
        <taxon>Ecdysozoa</taxon>
        <taxon>Arthropoda</taxon>
        <taxon>Chelicerata</taxon>
        <taxon>Arachnida</taxon>
        <taxon>Araneae</taxon>
        <taxon>Araneomorphae</taxon>
        <taxon>Entelegynae</taxon>
        <taxon>Araneoidea</taxon>
        <taxon>Araneidae</taxon>
        <taxon>Caerostris</taxon>
    </lineage>
</organism>
<gene>
    <name evidence="2" type="ORF">CDAR_506041</name>
</gene>
<proteinExistence type="predicted"/>
<evidence type="ECO:0000313" key="3">
    <source>
        <dbReference type="Proteomes" id="UP001054837"/>
    </source>
</evidence>
<protein>
    <submittedName>
        <fullName evidence="2">Uncharacterized protein</fullName>
    </submittedName>
</protein>
<accession>A0AAV4WHI1</accession>
<reference evidence="2 3" key="1">
    <citation type="submission" date="2021-06" db="EMBL/GenBank/DDBJ databases">
        <title>Caerostris darwini draft genome.</title>
        <authorList>
            <person name="Kono N."/>
            <person name="Arakawa K."/>
        </authorList>
    </citation>
    <scope>NUCLEOTIDE SEQUENCE [LARGE SCALE GENOMIC DNA]</scope>
</reference>